<organism evidence="3 4">
    <name type="scientific">Phytophthora nicotianae (strain INRA-310)</name>
    <name type="common">Phytophthora parasitica</name>
    <dbReference type="NCBI Taxonomy" id="761204"/>
    <lineage>
        <taxon>Eukaryota</taxon>
        <taxon>Sar</taxon>
        <taxon>Stramenopiles</taxon>
        <taxon>Oomycota</taxon>
        <taxon>Peronosporomycetes</taxon>
        <taxon>Peronosporales</taxon>
        <taxon>Peronosporaceae</taxon>
        <taxon>Phytophthora</taxon>
    </lineage>
</organism>
<dbReference type="GeneID" id="20172481"/>
<keyword evidence="1" id="KW-0812">Transmembrane</keyword>
<evidence type="ECO:0000313" key="4">
    <source>
        <dbReference type="Proteomes" id="UP000018817"/>
    </source>
</evidence>
<evidence type="ECO:0000256" key="1">
    <source>
        <dbReference type="SAM" id="Phobius"/>
    </source>
</evidence>
<reference evidence="3 4" key="2">
    <citation type="submission" date="2013-11" db="EMBL/GenBank/DDBJ databases">
        <title>The Genome Sequence of Phytophthora parasitica INRA-310.</title>
        <authorList>
            <consortium name="The Broad Institute Genomics Platform"/>
            <person name="Russ C."/>
            <person name="Tyler B."/>
            <person name="Panabieres F."/>
            <person name="Shan W."/>
            <person name="Tripathy S."/>
            <person name="Grunwald N."/>
            <person name="Machado M."/>
            <person name="Johnson C.S."/>
            <person name="Arredondo F."/>
            <person name="Hong C."/>
            <person name="Coffey M."/>
            <person name="Young S.K."/>
            <person name="Zeng Q."/>
            <person name="Gargeya S."/>
            <person name="Fitzgerald M."/>
            <person name="Abouelleil A."/>
            <person name="Alvarado L."/>
            <person name="Chapman S.B."/>
            <person name="Gainer-Dewar J."/>
            <person name="Goldberg J."/>
            <person name="Griggs A."/>
            <person name="Gujja S."/>
            <person name="Hansen M."/>
            <person name="Howarth C."/>
            <person name="Imamovic A."/>
            <person name="Ireland A."/>
            <person name="Larimer J."/>
            <person name="McCowan C."/>
            <person name="Murphy C."/>
            <person name="Pearson M."/>
            <person name="Poon T.W."/>
            <person name="Priest M."/>
            <person name="Roberts A."/>
            <person name="Saif S."/>
            <person name="Shea T."/>
            <person name="Sykes S."/>
            <person name="Wortman J."/>
            <person name="Nusbaum C."/>
            <person name="Birren B."/>
        </authorList>
    </citation>
    <scope>NUCLEOTIDE SEQUENCE [LARGE SCALE GENOMIC DNA]</scope>
    <source>
        <strain evidence="3 4">INRA-310</strain>
    </source>
</reference>
<keyword evidence="1" id="KW-0472">Membrane</keyword>
<dbReference type="InterPro" id="IPR055392">
    <property type="entry name" value="BROMI_C"/>
</dbReference>
<reference evidence="4" key="1">
    <citation type="submission" date="2011-12" db="EMBL/GenBank/DDBJ databases">
        <authorList>
            <consortium name="The Broad Institute Genome Sequencing Platform"/>
            <person name="Russ C."/>
            <person name="Tyler B."/>
            <person name="Panabieres F."/>
            <person name="Shan W."/>
            <person name="Tripathy S."/>
            <person name="Grunwald N."/>
            <person name="Machado M."/>
            <person name="Young S.K."/>
            <person name="Zeng Q."/>
            <person name="Gargeya S."/>
            <person name="Fitzgerald M."/>
            <person name="Haas B."/>
            <person name="Abouelleil A."/>
            <person name="Alvarado L."/>
            <person name="Arachchi H.M."/>
            <person name="Berlin A."/>
            <person name="Chapman S.B."/>
            <person name="Gearin G."/>
            <person name="Goldberg J."/>
            <person name="Griggs A."/>
            <person name="Gujja S."/>
            <person name="Hansen M."/>
            <person name="Heiman D."/>
            <person name="Howarth C."/>
            <person name="Larimer J."/>
            <person name="Lui A."/>
            <person name="MacDonald P.J.P."/>
            <person name="McCowen C."/>
            <person name="Montmayeur A."/>
            <person name="Murphy C."/>
            <person name="Neiman D."/>
            <person name="Pearson M."/>
            <person name="Priest M."/>
            <person name="Roberts A."/>
            <person name="Saif S."/>
            <person name="Shea T."/>
            <person name="Sisk P."/>
            <person name="Stolte C."/>
            <person name="Sykes S."/>
            <person name="Wortman J."/>
            <person name="Nusbaum C."/>
            <person name="Birren B."/>
        </authorList>
    </citation>
    <scope>NUCLEOTIDE SEQUENCE [LARGE SCALE GENOMIC DNA]</scope>
    <source>
        <strain evidence="4">INRA-310</strain>
    </source>
</reference>
<evidence type="ECO:0000259" key="2">
    <source>
        <dbReference type="Pfam" id="PF23440"/>
    </source>
</evidence>
<feature type="domain" description="BROMI C-terminal Rab TBC-like" evidence="2">
    <location>
        <begin position="1150"/>
        <end position="1332"/>
    </location>
</feature>
<dbReference type="VEuPathDB" id="FungiDB:PPTG_02237"/>
<dbReference type="Pfam" id="PF23440">
    <property type="entry name" value="BROMI_C"/>
    <property type="match status" value="1"/>
</dbReference>
<dbReference type="OrthoDB" id="1668230at2759"/>
<evidence type="ECO:0000313" key="3">
    <source>
        <dbReference type="EMBL" id="ETN22242.1"/>
    </source>
</evidence>
<gene>
    <name evidence="3" type="ORF">PPTG_02237</name>
</gene>
<dbReference type="STRING" id="761204.W2RA35"/>
<name>W2RA35_PHYN3</name>
<dbReference type="EMBL" id="KI669562">
    <property type="protein sequence ID" value="ETN22242.1"/>
    <property type="molecule type" value="Genomic_DNA"/>
</dbReference>
<proteinExistence type="predicted"/>
<accession>W2RA35</accession>
<keyword evidence="1" id="KW-1133">Transmembrane helix</keyword>
<dbReference type="RefSeq" id="XP_008891518.1">
    <property type="nucleotide sequence ID" value="XM_008893270.1"/>
</dbReference>
<feature type="transmembrane region" description="Helical" evidence="1">
    <location>
        <begin position="1260"/>
        <end position="1281"/>
    </location>
</feature>
<sequence>MEPTGALKLLLLEQRSLIDHTLYPLLEDASLEDLLAYFQSTLLDLQHQEPSFWQVQVVKLVRSVLKSRLGGCIDAVVRASASGVPQDPVLGLNRVKAQVQASSELQEALVLLQHDVEKEVVRLKEILNSDKENDPKATDTDEHFLIKFWEKLQHVVEMRKKQQKLSEEREAEGIDQEFENCSFERLSFDEDFNDMSRSAMSFPCMEDFPTTIRRMQSMEIAERAASLDEFMQIPIQEIIHSGPAFPAACCAVVGLFLDIEIRGERCESAERSKRIIYDLMNQAEDAAQFLELLWAVLDFLGSHLETGELFLSRQDICDSSDRHCIAVLDCFRVLHTLLVKTMRHWVYFSSEALAEVLHSTFRLLTMYSTGETEVEAKRITPLTMLFLIDEDPVRWFRLWLLNVPNSRQLFLAMDNSGFVADLLQYLTRVRPLILMKSSNSSVDAIEKRTAQCVLAVLSYICEYQQGRDLVSQWQRLPAHAYIKQRHTTWERSALESIAAENDSLYRLVQHLVSAEAPRDELEADYKHLGKGAVGALILSVATIIVTVPCWQEDACVMFNARWATSISNSVAKYLHYADVNDLLPALTKITDACWTHKTCKMSATEELEEKNPWFPFRQPTTLTEACQLVIDSISKRTLRGVFTSELKSAGKLILRMVMSSTAVINAVTQTPNSETVEFIFELCKRYLQSWQLGTMASREQLYQWMCDSNGLFALITDAAVIPQAFKIAYKIGVINEIWKICGSLSEQRDKQEFSRLRSRIISTLLHSTTGVRSVPDTVLVNTYMHSQTHEFEVQHFRKVLGILSHRISAQSFFNLVGVQETISQVITELRETVDFTIALNSPDNEWSSQVNPQMKRLQWLRCCLSSQFAPSSLLSSEASPLVEFISEALAIHRSGCCTNSSHLEDTCCVAFQLLLSLVSSVPSMLECSCWLSKLKLKVLHFDDKCTLQRDVLHKTNEILGPCSFLEKQLCYEFEFIGGPSEKLPQCELFAFDLHSRQTPNTGEKPDRVISELAVVLQNKILQAIRDGVEAGLSTPMDFVLISQASWELINDLEAQYGVESPCISCESMCSFSELFAKLTYSLVMSKRSRLDHEVAVNQASSLPQNGETFFPTDSQRKLMNRLYKNYASGLSLESSPTLLHCIVKKFGKISMDCFPVTMLMLLYPTYGEAEILSFLSHCLASPSAGFLWPRRASQFVDGVGGDHSTLPVIAIAEGVEIILAREFPQILQAIDQCHCSLLSLVLRWLSQSFWNYFDWENVAIYIYLSILYGVEIQVYIIVAICRHLEPTMRELTAKNSSESLAPFLTLTREPIRNFRFSPWRALLLRLRSEYHEEIEALLFPSIKPVLQVSVVGFPKLLVFDAKYD</sequence>
<dbReference type="Proteomes" id="UP000018817">
    <property type="component" value="Unassembled WGS sequence"/>
</dbReference>
<protein>
    <recommendedName>
        <fullName evidence="2">BROMI C-terminal Rab TBC-like domain-containing protein</fullName>
    </recommendedName>
</protein>